<evidence type="ECO:0000313" key="3">
    <source>
        <dbReference type="EMBL" id="KAG7532053.1"/>
    </source>
</evidence>
<protein>
    <submittedName>
        <fullName evidence="3">Uncharacterized protein</fullName>
    </submittedName>
</protein>
<dbReference type="AlphaFoldDB" id="A0A8K0NPT5"/>
<feature type="transmembrane region" description="Helical" evidence="2">
    <location>
        <begin position="67"/>
        <end position="91"/>
    </location>
</feature>
<keyword evidence="2" id="KW-1133">Transmembrane helix</keyword>
<evidence type="ECO:0000256" key="1">
    <source>
        <dbReference type="SAM" id="MobiDB-lite"/>
    </source>
</evidence>
<reference evidence="3" key="1">
    <citation type="submission" date="2020-04" db="EMBL/GenBank/DDBJ databases">
        <title>Analysis of mating type loci in Filobasidium floriforme.</title>
        <authorList>
            <person name="Nowrousian M."/>
        </authorList>
    </citation>
    <scope>NUCLEOTIDE SEQUENCE</scope>
    <source>
        <strain evidence="3">CBS 6242</strain>
    </source>
</reference>
<comment type="caution">
    <text evidence="3">The sequence shown here is derived from an EMBL/GenBank/DDBJ whole genome shotgun (WGS) entry which is preliminary data.</text>
</comment>
<accession>A0A8K0NPT5</accession>
<evidence type="ECO:0000256" key="2">
    <source>
        <dbReference type="SAM" id="Phobius"/>
    </source>
</evidence>
<keyword evidence="2" id="KW-0812">Transmembrane</keyword>
<dbReference type="Proteomes" id="UP000812966">
    <property type="component" value="Unassembled WGS sequence"/>
</dbReference>
<dbReference type="EMBL" id="JABELV010000075">
    <property type="protein sequence ID" value="KAG7532053.1"/>
    <property type="molecule type" value="Genomic_DNA"/>
</dbReference>
<feature type="compositionally biased region" description="Basic and acidic residues" evidence="1">
    <location>
        <begin position="23"/>
        <end position="37"/>
    </location>
</feature>
<evidence type="ECO:0000313" key="4">
    <source>
        <dbReference type="Proteomes" id="UP000812966"/>
    </source>
</evidence>
<organism evidence="3 4">
    <name type="scientific">Filobasidium floriforme</name>
    <dbReference type="NCBI Taxonomy" id="5210"/>
    <lineage>
        <taxon>Eukaryota</taxon>
        <taxon>Fungi</taxon>
        <taxon>Dikarya</taxon>
        <taxon>Basidiomycota</taxon>
        <taxon>Agaricomycotina</taxon>
        <taxon>Tremellomycetes</taxon>
        <taxon>Filobasidiales</taxon>
        <taxon>Filobasidiaceae</taxon>
        <taxon>Filobasidium</taxon>
    </lineage>
</organism>
<dbReference type="OrthoDB" id="5570013at2759"/>
<keyword evidence="4" id="KW-1185">Reference proteome</keyword>
<sequence>MVDGTGSGLFRRDRGGKGKGKRREWQGDRDRDREVQGRETAMVTVGGLKGSFYPESWGWKRWSTKRWIWAIVFVMVLASGIAGGLVGGLTLGRQNEKASKIYSAGGSRIVVPFDSQGYLTFDPMKNGPPPEDGQSERCNLFSPLSSSNILRSVAFAPYGQTITYTTFYLDKNASSVFVRSKGDSSSGSVQVMGVDDYPVLQAGEIPQDKVRIDVVKRTGANATESLVCQMTDQTGRQGVGVYTQSLSTDSPDEVVAGDPNLSFFILVRYPPPASMPLRDDGEVNSTAVFDQLDRKLNSLEIITDQMGMRMGNMKGLASFASLEVSIGRGLIGADYVAADEMTLQTRTSSLWGTFNVSESLIMNSTNGGLLADVILHNPGYLDSVVTRDGSNYFPRAGNTRSALDLRAFSDSPPTAKMVVSRAVSDYGSTPLNMDPDDIPIRNIKVRAQTTNGPLVLKYLAQPPGVVLDSGAYTSNGEASTRMHPAFQGGFLLRSVNGDLRIPESNDLEPSDNGMLNFQDPWDDDRKRIVVFDQGNNTAFGENLTSTVDDSLSPWGFTRGDSVYNKDAGSFQVAGVTMWLTTEEVAETVNISSKAMAVAKECANQTCVGYAAMRNSKSVTQTSWGGGELTFS</sequence>
<feature type="region of interest" description="Disordered" evidence="1">
    <location>
        <begin position="1"/>
        <end position="40"/>
    </location>
</feature>
<keyword evidence="2" id="KW-0472">Membrane</keyword>
<name>A0A8K0NPT5_9TREE</name>
<gene>
    <name evidence="3" type="ORF">FFLO_03861</name>
</gene>
<proteinExistence type="predicted"/>